<evidence type="ECO:0000256" key="5">
    <source>
        <dbReference type="PROSITE-ProRule" id="PRU00284"/>
    </source>
</evidence>
<evidence type="ECO:0000256" key="2">
    <source>
        <dbReference type="ARBA" id="ARBA00022989"/>
    </source>
</evidence>
<protein>
    <submittedName>
        <fullName evidence="9">Methyl-accepting chemotaxis protein</fullName>
    </submittedName>
</protein>
<dbReference type="PROSITE" id="PS50111">
    <property type="entry name" value="CHEMOTAXIS_TRANSDUC_2"/>
    <property type="match status" value="1"/>
</dbReference>
<accession>A0ABW1LH45</accession>
<gene>
    <name evidence="9" type="ORF">ACFPYL_07190</name>
</gene>
<keyword evidence="2 6" id="KW-1133">Transmembrane helix</keyword>
<dbReference type="PROSITE" id="PS50885">
    <property type="entry name" value="HAMP"/>
    <property type="match status" value="1"/>
</dbReference>
<evidence type="ECO:0000256" key="3">
    <source>
        <dbReference type="ARBA" id="ARBA00023224"/>
    </source>
</evidence>
<evidence type="ECO:0000256" key="1">
    <source>
        <dbReference type="ARBA" id="ARBA00022692"/>
    </source>
</evidence>
<reference evidence="10" key="1">
    <citation type="journal article" date="2019" name="Int. J. Syst. Evol. Microbiol.">
        <title>The Global Catalogue of Microorganisms (GCM) 10K type strain sequencing project: providing services to taxonomists for standard genome sequencing and annotation.</title>
        <authorList>
            <consortium name="The Broad Institute Genomics Platform"/>
            <consortium name="The Broad Institute Genome Sequencing Center for Infectious Disease"/>
            <person name="Wu L."/>
            <person name="Ma J."/>
        </authorList>
    </citation>
    <scope>NUCLEOTIDE SEQUENCE [LARGE SCALE GENOMIC DNA]</scope>
    <source>
        <strain evidence="10">CCUG 54522</strain>
    </source>
</reference>
<evidence type="ECO:0000256" key="6">
    <source>
        <dbReference type="SAM" id="Phobius"/>
    </source>
</evidence>
<dbReference type="Pfam" id="PF00015">
    <property type="entry name" value="MCPsignal"/>
    <property type="match status" value="1"/>
</dbReference>
<evidence type="ECO:0000313" key="10">
    <source>
        <dbReference type="Proteomes" id="UP001596135"/>
    </source>
</evidence>
<keyword evidence="1 6" id="KW-0812">Transmembrane</keyword>
<dbReference type="PRINTS" id="PR00260">
    <property type="entry name" value="CHEMTRNSDUCR"/>
</dbReference>
<sequence length="522" mass="53950">MSLNITWTVGRRLAAIAVIGAATSAVVAGVAYSGFRGLESDAEGLQKYEDARSLMHALDTRSSELKVDGLKAVAYEDNASLAQDVVDDTATINDLMAQLSAIGLGAASDQEEQFNQAWAGYEKAIADFVDAAIKDPKAARANVEQVQAANDQMDDLLSGAIDQIEGAADDARHEAQTTRSHALTLLWVAALIGLAALVALAFLITRSITRPLRRSIDALSAFAGGDLTQRVDENSAAELGELEVSLNQSIDSVSRIVSDVVGSADAVAAASEELSASSQQIAAGAEETSVQADVVAGAADEVSRNVQTVAAGAEQMGASIREIAHSANEAARVASQAVSMVEVTNETVAKLGTSSQEIGNVVKVITSIAEQTNLLALNATIEAARAGEAGKGFAVVANEVKELAQETARATEDIARRVEAIQGDTTGAVEAIGEISTIITSINDYQLTIASAVEEQTATTNEMSRNVAEASSGSGEIAANISGVSGAAQATTQALSQSRSAIDELAGMSAELRSQISRFQRA</sequence>
<name>A0ABW1LH45_9ACTN</name>
<evidence type="ECO:0000259" key="7">
    <source>
        <dbReference type="PROSITE" id="PS50111"/>
    </source>
</evidence>
<dbReference type="SMART" id="SM00283">
    <property type="entry name" value="MA"/>
    <property type="match status" value="1"/>
</dbReference>
<dbReference type="Gene3D" id="1.10.287.950">
    <property type="entry name" value="Methyl-accepting chemotaxis protein"/>
    <property type="match status" value="1"/>
</dbReference>
<keyword evidence="6" id="KW-0472">Membrane</keyword>
<dbReference type="Proteomes" id="UP001596135">
    <property type="component" value="Unassembled WGS sequence"/>
</dbReference>
<evidence type="ECO:0000313" key="9">
    <source>
        <dbReference type="EMBL" id="MFC6042851.1"/>
    </source>
</evidence>
<comment type="similarity">
    <text evidence="4">Belongs to the methyl-accepting chemotaxis (MCP) protein family.</text>
</comment>
<organism evidence="9 10">
    <name type="scientific">Nocardioides hankookensis</name>
    <dbReference type="NCBI Taxonomy" id="443157"/>
    <lineage>
        <taxon>Bacteria</taxon>
        <taxon>Bacillati</taxon>
        <taxon>Actinomycetota</taxon>
        <taxon>Actinomycetes</taxon>
        <taxon>Propionibacteriales</taxon>
        <taxon>Nocardioidaceae</taxon>
        <taxon>Nocardioides</taxon>
    </lineage>
</organism>
<dbReference type="Pfam" id="PF00672">
    <property type="entry name" value="HAMP"/>
    <property type="match status" value="1"/>
</dbReference>
<feature type="domain" description="Methyl-accepting transducer" evidence="7">
    <location>
        <begin position="263"/>
        <end position="492"/>
    </location>
</feature>
<dbReference type="PANTHER" id="PTHR32089">
    <property type="entry name" value="METHYL-ACCEPTING CHEMOTAXIS PROTEIN MCPB"/>
    <property type="match status" value="1"/>
</dbReference>
<comment type="caution">
    <text evidence="9">The sequence shown here is derived from an EMBL/GenBank/DDBJ whole genome shotgun (WGS) entry which is preliminary data.</text>
</comment>
<evidence type="ECO:0000256" key="4">
    <source>
        <dbReference type="ARBA" id="ARBA00029447"/>
    </source>
</evidence>
<dbReference type="RefSeq" id="WP_379152317.1">
    <property type="nucleotide sequence ID" value="NZ_JBHSRJ010000004.1"/>
</dbReference>
<evidence type="ECO:0000259" key="8">
    <source>
        <dbReference type="PROSITE" id="PS50885"/>
    </source>
</evidence>
<dbReference type="CDD" id="cd06225">
    <property type="entry name" value="HAMP"/>
    <property type="match status" value="1"/>
</dbReference>
<keyword evidence="10" id="KW-1185">Reference proteome</keyword>
<dbReference type="PANTHER" id="PTHR32089:SF112">
    <property type="entry name" value="LYSOZYME-LIKE PROTEIN-RELATED"/>
    <property type="match status" value="1"/>
</dbReference>
<dbReference type="InterPro" id="IPR004089">
    <property type="entry name" value="MCPsignal_dom"/>
</dbReference>
<dbReference type="EMBL" id="JBHSRJ010000004">
    <property type="protein sequence ID" value="MFC6042851.1"/>
    <property type="molecule type" value="Genomic_DNA"/>
</dbReference>
<feature type="transmembrane region" description="Helical" evidence="6">
    <location>
        <begin position="185"/>
        <end position="204"/>
    </location>
</feature>
<dbReference type="SUPFAM" id="SSF58104">
    <property type="entry name" value="Methyl-accepting chemotaxis protein (MCP) signaling domain"/>
    <property type="match status" value="1"/>
</dbReference>
<dbReference type="InterPro" id="IPR003660">
    <property type="entry name" value="HAMP_dom"/>
</dbReference>
<dbReference type="SMART" id="SM00304">
    <property type="entry name" value="HAMP"/>
    <property type="match status" value="2"/>
</dbReference>
<feature type="domain" description="HAMP" evidence="8">
    <location>
        <begin position="206"/>
        <end position="258"/>
    </location>
</feature>
<proteinExistence type="inferred from homology"/>
<dbReference type="InterPro" id="IPR004090">
    <property type="entry name" value="Chemotax_Me-accpt_rcpt"/>
</dbReference>
<keyword evidence="3 5" id="KW-0807">Transducer</keyword>